<dbReference type="Pfam" id="PF03816">
    <property type="entry name" value="LytR_cpsA_psr"/>
    <property type="match status" value="1"/>
</dbReference>
<dbReference type="PANTHER" id="PTHR33392">
    <property type="entry name" value="POLYISOPRENYL-TEICHOIC ACID--PEPTIDOGLYCAN TEICHOIC ACID TRANSFERASE TAGU"/>
    <property type="match status" value="1"/>
</dbReference>
<dbReference type="EMBL" id="JAGYPM010000005">
    <property type="protein sequence ID" value="MBS4192604.1"/>
    <property type="molecule type" value="Genomic_DNA"/>
</dbReference>
<dbReference type="PANTHER" id="PTHR33392:SF6">
    <property type="entry name" value="POLYISOPRENYL-TEICHOIC ACID--PEPTIDOGLYCAN TEICHOIC ACID TRANSFERASE TAGU"/>
    <property type="match status" value="1"/>
</dbReference>
<comment type="similarity">
    <text evidence="1 9">Belongs to the LytR/CpsA/Psr (LCP) family.</text>
</comment>
<accession>A0ABS5P0B7</accession>
<comment type="subcellular location">
    <subcellularLocation>
        <location evidence="9">Cell membrane</location>
        <topology evidence="9">Single-pass type II membrane protein</topology>
    </subcellularLocation>
</comment>
<evidence type="ECO:0000256" key="9">
    <source>
        <dbReference type="HAMAP-Rule" id="MF_01140"/>
    </source>
</evidence>
<keyword evidence="5 9" id="KW-0735">Signal-anchor</keyword>
<evidence type="ECO:0000256" key="5">
    <source>
        <dbReference type="ARBA" id="ARBA00022968"/>
    </source>
</evidence>
<comment type="function">
    <text evidence="9">May catalyze the final step in cell wall teichoic acid biosynthesis, the transfer of the anionic cell wall polymers (APs) from their lipid-linked precursor to the cell wall peptidoglycan (PG).</text>
</comment>
<proteinExistence type="inferred from homology"/>
<sequence>MEQEHKPSKKKKRGIGFKITLGIILLLILGAGVYGFTVYDSIANTFNKTHKPLNRTNSKDRVVNLAEKDPFSILLLGIDQRDGDRGRPDSLMLLTVNPDDQSVKMVSIPRDTYTEIPGKGTKDKINHAYSYGGVDISIKAIENLLQIPIDYYVSVDMNGFKDIVDAVGGISVNNTLDFTYGGVHYPVGQLQLNGEEALKYARMRHLDPEGDFGRQQRQRKIIQAVIKEGASVKTLANYGSILDAIGNNVRTNLTFDEIKSIHANYKNALHNFDQIQISGNGKEMDGEYYYFIPEEELAELSKTLKKHLNMG</sequence>
<dbReference type="HAMAP" id="MF_01140">
    <property type="entry name" value="TagU_transferase"/>
    <property type="match status" value="1"/>
</dbReference>
<dbReference type="NCBIfam" id="NF006897">
    <property type="entry name" value="PRK09379.1"/>
    <property type="match status" value="1"/>
</dbReference>
<dbReference type="EC" id="2.7.8.-" evidence="9"/>
<reference evidence="11 12" key="1">
    <citation type="submission" date="2021-05" db="EMBL/GenBank/DDBJ databases">
        <title>Novel Bacillus species.</title>
        <authorList>
            <person name="Liu G."/>
        </authorList>
    </citation>
    <scope>NUCLEOTIDE SEQUENCE [LARGE SCALE GENOMIC DNA]</scope>
    <source>
        <strain evidence="11 12">FJAT-49705</strain>
    </source>
</reference>
<keyword evidence="4 9" id="KW-0812">Transmembrane</keyword>
<dbReference type="InterPro" id="IPR050922">
    <property type="entry name" value="LytR/CpsA/Psr_CW_biosynth"/>
</dbReference>
<keyword evidence="2 9" id="KW-1003">Cell membrane</keyword>
<evidence type="ECO:0000256" key="6">
    <source>
        <dbReference type="ARBA" id="ARBA00022989"/>
    </source>
</evidence>
<evidence type="ECO:0000256" key="3">
    <source>
        <dbReference type="ARBA" id="ARBA00022679"/>
    </source>
</evidence>
<comment type="pathway">
    <text evidence="9">Cell wall biogenesis.</text>
</comment>
<dbReference type="InterPro" id="IPR023734">
    <property type="entry name" value="TagU"/>
</dbReference>
<evidence type="ECO:0000313" key="12">
    <source>
        <dbReference type="Proteomes" id="UP000681027"/>
    </source>
</evidence>
<evidence type="ECO:0000256" key="8">
    <source>
        <dbReference type="ARBA" id="ARBA00023316"/>
    </source>
</evidence>
<dbReference type="Gene3D" id="3.40.630.190">
    <property type="entry name" value="LCP protein"/>
    <property type="match status" value="1"/>
</dbReference>
<keyword evidence="3 9" id="KW-0808">Transferase</keyword>
<feature type="domain" description="Cell envelope-related transcriptional attenuator" evidence="10">
    <location>
        <begin position="87"/>
        <end position="228"/>
    </location>
</feature>
<protein>
    <recommendedName>
        <fullName evidence="9">Polyisoprenyl-teichoic acid--peptidoglycan teichoic acid transferase TagU</fullName>
        <ecNumber evidence="9">2.7.8.-</ecNumber>
    </recommendedName>
</protein>
<comment type="caution">
    <text evidence="11">The sequence shown here is derived from an EMBL/GenBank/DDBJ whole genome shotgun (WGS) entry which is preliminary data.</text>
</comment>
<name>A0ABS5P0B7_9BACI</name>
<evidence type="ECO:0000256" key="1">
    <source>
        <dbReference type="ARBA" id="ARBA00006068"/>
    </source>
</evidence>
<evidence type="ECO:0000256" key="7">
    <source>
        <dbReference type="ARBA" id="ARBA00023136"/>
    </source>
</evidence>
<feature type="topological domain" description="Cytoplasmic" evidence="9">
    <location>
        <begin position="1"/>
        <end position="15"/>
    </location>
</feature>
<keyword evidence="8 9" id="KW-0961">Cell wall biogenesis/degradation</keyword>
<keyword evidence="12" id="KW-1185">Reference proteome</keyword>
<dbReference type="RefSeq" id="WP_213104060.1">
    <property type="nucleotide sequence ID" value="NZ_JAGYPM010000005.1"/>
</dbReference>
<evidence type="ECO:0000313" key="11">
    <source>
        <dbReference type="EMBL" id="MBS4192604.1"/>
    </source>
</evidence>
<dbReference type="NCBIfam" id="TIGR00350">
    <property type="entry name" value="lytR_cpsA_psr"/>
    <property type="match status" value="1"/>
</dbReference>
<keyword evidence="7 9" id="KW-0472">Membrane</keyword>
<dbReference type="InterPro" id="IPR004474">
    <property type="entry name" value="LytR_CpsA_psr"/>
</dbReference>
<evidence type="ECO:0000256" key="2">
    <source>
        <dbReference type="ARBA" id="ARBA00022475"/>
    </source>
</evidence>
<organism evidence="11 12">
    <name type="scientific">Cytobacillus citreus</name>
    <dbReference type="NCBI Taxonomy" id="2833586"/>
    <lineage>
        <taxon>Bacteria</taxon>
        <taxon>Bacillati</taxon>
        <taxon>Bacillota</taxon>
        <taxon>Bacilli</taxon>
        <taxon>Bacillales</taxon>
        <taxon>Bacillaceae</taxon>
        <taxon>Cytobacillus</taxon>
    </lineage>
</organism>
<evidence type="ECO:0000256" key="4">
    <source>
        <dbReference type="ARBA" id="ARBA00022692"/>
    </source>
</evidence>
<feature type="topological domain" description="Extracellular" evidence="9">
    <location>
        <begin position="37"/>
        <end position="311"/>
    </location>
</feature>
<evidence type="ECO:0000259" key="10">
    <source>
        <dbReference type="Pfam" id="PF03816"/>
    </source>
</evidence>
<dbReference type="Proteomes" id="UP000681027">
    <property type="component" value="Unassembled WGS sequence"/>
</dbReference>
<keyword evidence="6 9" id="KW-1133">Transmembrane helix</keyword>
<gene>
    <name evidence="9" type="primary">tagU</name>
    <name evidence="11" type="ORF">KHA94_20900</name>
</gene>